<gene>
    <name evidence="1" type="ORF">F4553_002336</name>
</gene>
<comment type="caution">
    <text evidence="1">The sequence shown here is derived from an EMBL/GenBank/DDBJ whole genome shotgun (WGS) entry which is preliminary data.</text>
</comment>
<reference evidence="1 2" key="1">
    <citation type="submission" date="2020-08" db="EMBL/GenBank/DDBJ databases">
        <title>Sequencing the genomes of 1000 actinobacteria strains.</title>
        <authorList>
            <person name="Klenk H.-P."/>
        </authorList>
    </citation>
    <scope>NUCLEOTIDE SEQUENCE [LARGE SCALE GENOMIC DNA]</scope>
    <source>
        <strain evidence="1 2">DSM 45362</strain>
    </source>
</reference>
<evidence type="ECO:0000313" key="2">
    <source>
        <dbReference type="Proteomes" id="UP000587527"/>
    </source>
</evidence>
<proteinExistence type="predicted"/>
<keyword evidence="2" id="KW-1185">Reference proteome</keyword>
<dbReference type="RefSeq" id="WP_184835273.1">
    <property type="nucleotide sequence ID" value="NZ_JACHMN010000002.1"/>
</dbReference>
<dbReference type="Proteomes" id="UP000587527">
    <property type="component" value="Unassembled WGS sequence"/>
</dbReference>
<organism evidence="1 2">
    <name type="scientific">Allocatelliglobosispora scoriae</name>
    <dbReference type="NCBI Taxonomy" id="643052"/>
    <lineage>
        <taxon>Bacteria</taxon>
        <taxon>Bacillati</taxon>
        <taxon>Actinomycetota</taxon>
        <taxon>Actinomycetes</taxon>
        <taxon>Micromonosporales</taxon>
        <taxon>Micromonosporaceae</taxon>
        <taxon>Allocatelliglobosispora</taxon>
    </lineage>
</organism>
<dbReference type="EMBL" id="JACHMN010000002">
    <property type="protein sequence ID" value="MBB5868957.1"/>
    <property type="molecule type" value="Genomic_DNA"/>
</dbReference>
<name>A0A841BIL0_9ACTN</name>
<accession>A0A841BIL0</accession>
<sequence length="101" mass="10553">MAARDQHRLITTARPVPSGVEVMVKLGTGSRINLDVAPLGDGMPILEILAGDGVHVMITPWVGVADDGPLTSMDLLIADELLASARGYRNDLARALGVPAV</sequence>
<dbReference type="AlphaFoldDB" id="A0A841BIL0"/>
<evidence type="ECO:0000313" key="1">
    <source>
        <dbReference type="EMBL" id="MBB5868957.1"/>
    </source>
</evidence>
<protein>
    <submittedName>
        <fullName evidence="1">Uncharacterized protein</fullName>
    </submittedName>
</protein>